<dbReference type="OrthoDB" id="4157427at2759"/>
<evidence type="ECO:0000256" key="1">
    <source>
        <dbReference type="SAM" id="MobiDB-lite"/>
    </source>
</evidence>
<keyword evidence="2" id="KW-0812">Transmembrane</keyword>
<feature type="transmembrane region" description="Helical" evidence="2">
    <location>
        <begin position="171"/>
        <end position="194"/>
    </location>
</feature>
<accession>A0A6A6XRK3</accession>
<evidence type="ECO:0000313" key="4">
    <source>
        <dbReference type="EMBL" id="KAF2798848.1"/>
    </source>
</evidence>
<keyword evidence="3" id="KW-0732">Signal</keyword>
<sequence length="275" mass="28797">MLAAILLLFSVFNIVISSDIATFQDKKCSASLDSINGPNGYPNGTCTPLVLKSTQSFQIVGLDKGCQVTLYGPDTGSDPCSADILILGKIGACYNSTWDYYSIDGCDIPTITPSATPLVLPSSMSTISSSSSSTSTSTSTSASASSTAISNTSATASPAPATPEKSNHLPLIIGASLGGIGVVALITIAALLLIRHRRSNARRPEPPSYELSNDRALLEATHGEKRVQTELWAHDPVQEIGRNSMHLPPVELSGDSAGGEDKKNINPLINVHMAR</sequence>
<feature type="chain" id="PRO_5025602791" description="Mid2 domain-containing protein" evidence="3">
    <location>
        <begin position="18"/>
        <end position="275"/>
    </location>
</feature>
<gene>
    <name evidence="4" type="ORF">K505DRAFT_414074</name>
</gene>
<evidence type="ECO:0000313" key="5">
    <source>
        <dbReference type="Proteomes" id="UP000799757"/>
    </source>
</evidence>
<dbReference type="Proteomes" id="UP000799757">
    <property type="component" value="Unassembled WGS sequence"/>
</dbReference>
<protein>
    <recommendedName>
        <fullName evidence="6">Mid2 domain-containing protein</fullName>
    </recommendedName>
</protein>
<evidence type="ECO:0000256" key="3">
    <source>
        <dbReference type="SAM" id="SignalP"/>
    </source>
</evidence>
<keyword evidence="5" id="KW-1185">Reference proteome</keyword>
<feature type="region of interest" description="Disordered" evidence="1">
    <location>
        <begin position="127"/>
        <end position="165"/>
    </location>
</feature>
<feature type="compositionally biased region" description="Low complexity" evidence="1">
    <location>
        <begin position="127"/>
        <end position="163"/>
    </location>
</feature>
<dbReference type="EMBL" id="MU001775">
    <property type="protein sequence ID" value="KAF2798848.1"/>
    <property type="molecule type" value="Genomic_DNA"/>
</dbReference>
<dbReference type="AlphaFoldDB" id="A0A6A6XRK3"/>
<reference evidence="4" key="1">
    <citation type="journal article" date="2020" name="Stud. Mycol.">
        <title>101 Dothideomycetes genomes: a test case for predicting lifestyles and emergence of pathogens.</title>
        <authorList>
            <person name="Haridas S."/>
            <person name="Albert R."/>
            <person name="Binder M."/>
            <person name="Bloem J."/>
            <person name="Labutti K."/>
            <person name="Salamov A."/>
            <person name="Andreopoulos B."/>
            <person name="Baker S."/>
            <person name="Barry K."/>
            <person name="Bills G."/>
            <person name="Bluhm B."/>
            <person name="Cannon C."/>
            <person name="Castanera R."/>
            <person name="Culley D."/>
            <person name="Daum C."/>
            <person name="Ezra D."/>
            <person name="Gonzalez J."/>
            <person name="Henrissat B."/>
            <person name="Kuo A."/>
            <person name="Liang C."/>
            <person name="Lipzen A."/>
            <person name="Lutzoni F."/>
            <person name="Magnuson J."/>
            <person name="Mondo S."/>
            <person name="Nolan M."/>
            <person name="Ohm R."/>
            <person name="Pangilinan J."/>
            <person name="Park H.-J."/>
            <person name="Ramirez L."/>
            <person name="Alfaro M."/>
            <person name="Sun H."/>
            <person name="Tritt A."/>
            <person name="Yoshinaga Y."/>
            <person name="Zwiers L.-H."/>
            <person name="Turgeon B."/>
            <person name="Goodwin S."/>
            <person name="Spatafora J."/>
            <person name="Crous P."/>
            <person name="Grigoriev I."/>
        </authorList>
    </citation>
    <scope>NUCLEOTIDE SEQUENCE</scope>
    <source>
        <strain evidence="4">CBS 109.77</strain>
    </source>
</reference>
<keyword evidence="2" id="KW-1133">Transmembrane helix</keyword>
<feature type="signal peptide" evidence="3">
    <location>
        <begin position="1"/>
        <end position="17"/>
    </location>
</feature>
<evidence type="ECO:0000256" key="2">
    <source>
        <dbReference type="SAM" id="Phobius"/>
    </source>
</evidence>
<organism evidence="4 5">
    <name type="scientific">Melanomma pulvis-pyrius CBS 109.77</name>
    <dbReference type="NCBI Taxonomy" id="1314802"/>
    <lineage>
        <taxon>Eukaryota</taxon>
        <taxon>Fungi</taxon>
        <taxon>Dikarya</taxon>
        <taxon>Ascomycota</taxon>
        <taxon>Pezizomycotina</taxon>
        <taxon>Dothideomycetes</taxon>
        <taxon>Pleosporomycetidae</taxon>
        <taxon>Pleosporales</taxon>
        <taxon>Melanommataceae</taxon>
        <taxon>Melanomma</taxon>
    </lineage>
</organism>
<proteinExistence type="predicted"/>
<evidence type="ECO:0008006" key="6">
    <source>
        <dbReference type="Google" id="ProtNLM"/>
    </source>
</evidence>
<keyword evidence="2" id="KW-0472">Membrane</keyword>
<name>A0A6A6XRK3_9PLEO</name>